<dbReference type="AlphaFoldDB" id="A0A547PJ69"/>
<sequence length="87" mass="9839">MSSHLVLLSWTGVKYPAVRRQGRRSPRRRRLSLYPAQFVTRYFAFANLSRRDALCLKGIGHPVVRPTACYAVGRIHATRSIAGIEVT</sequence>
<proteinExistence type="predicted"/>
<keyword evidence="2" id="KW-1185">Reference proteome</keyword>
<accession>A0A547PJ69</accession>
<evidence type="ECO:0000313" key="1">
    <source>
        <dbReference type="EMBL" id="TRD14141.1"/>
    </source>
</evidence>
<evidence type="ECO:0000313" key="2">
    <source>
        <dbReference type="Proteomes" id="UP000318590"/>
    </source>
</evidence>
<dbReference type="EMBL" id="VFSV01000087">
    <property type="protein sequence ID" value="TRD14141.1"/>
    <property type="molecule type" value="Genomic_DNA"/>
</dbReference>
<protein>
    <submittedName>
        <fullName evidence="1">Uncharacterized protein</fullName>
    </submittedName>
</protein>
<dbReference type="Proteomes" id="UP000318590">
    <property type="component" value="Unassembled WGS sequence"/>
</dbReference>
<comment type="caution">
    <text evidence="1">The sequence shown here is derived from an EMBL/GenBank/DDBJ whole genome shotgun (WGS) entry which is preliminary data.</text>
</comment>
<reference evidence="1 2" key="1">
    <citation type="submission" date="2019-06" db="EMBL/GenBank/DDBJ databases">
        <title>Paenimaribius caenipelagi gen. nov., sp. nov., isolated from a tidal flat.</title>
        <authorList>
            <person name="Yoon J.-H."/>
        </authorList>
    </citation>
    <scope>NUCLEOTIDE SEQUENCE [LARGE SCALE GENOMIC DNA]</scope>
    <source>
        <strain evidence="1 2">JBTF-M29</strain>
    </source>
</reference>
<gene>
    <name evidence="1" type="ORF">FEV53_19465</name>
</gene>
<name>A0A547PJ69_9RHOB</name>
<organism evidence="1 2">
    <name type="scientific">Palleronia caenipelagi</name>
    <dbReference type="NCBI Taxonomy" id="2489174"/>
    <lineage>
        <taxon>Bacteria</taxon>
        <taxon>Pseudomonadati</taxon>
        <taxon>Pseudomonadota</taxon>
        <taxon>Alphaproteobacteria</taxon>
        <taxon>Rhodobacterales</taxon>
        <taxon>Roseobacteraceae</taxon>
        <taxon>Palleronia</taxon>
    </lineage>
</organism>